<organism evidence="7 8">
    <name type="scientific">Moelleriella libera RCEF 2490</name>
    <dbReference type="NCBI Taxonomy" id="1081109"/>
    <lineage>
        <taxon>Eukaryota</taxon>
        <taxon>Fungi</taxon>
        <taxon>Dikarya</taxon>
        <taxon>Ascomycota</taxon>
        <taxon>Pezizomycotina</taxon>
        <taxon>Sordariomycetes</taxon>
        <taxon>Hypocreomycetidae</taxon>
        <taxon>Hypocreales</taxon>
        <taxon>Clavicipitaceae</taxon>
        <taxon>Moelleriella</taxon>
    </lineage>
</organism>
<dbReference type="CDD" id="cd11040">
    <property type="entry name" value="CYP7_CYP8-like"/>
    <property type="match status" value="1"/>
</dbReference>
<dbReference type="InterPro" id="IPR002403">
    <property type="entry name" value="Cyt_P450_E_grp-IV"/>
</dbReference>
<keyword evidence="6" id="KW-0349">Heme</keyword>
<feature type="binding site" description="axial binding residue" evidence="6">
    <location>
        <position position="320"/>
    </location>
    <ligand>
        <name>heme</name>
        <dbReference type="ChEBI" id="CHEBI:30413"/>
    </ligand>
    <ligandPart>
        <name>Fe</name>
        <dbReference type="ChEBI" id="CHEBI:18248"/>
    </ligandPart>
</feature>
<dbReference type="Pfam" id="PF00067">
    <property type="entry name" value="p450"/>
    <property type="match status" value="1"/>
</dbReference>
<dbReference type="GO" id="GO:0005506">
    <property type="term" value="F:iron ion binding"/>
    <property type="evidence" value="ECO:0007669"/>
    <property type="project" value="InterPro"/>
</dbReference>
<keyword evidence="5" id="KW-0503">Monooxygenase</keyword>
<evidence type="ECO:0000256" key="1">
    <source>
        <dbReference type="ARBA" id="ARBA00001971"/>
    </source>
</evidence>
<dbReference type="AlphaFoldDB" id="A0A162I928"/>
<evidence type="ECO:0000256" key="4">
    <source>
        <dbReference type="ARBA" id="ARBA00023004"/>
    </source>
</evidence>
<dbReference type="STRING" id="1081109.A0A162I928"/>
<keyword evidence="3 6" id="KW-0479">Metal-binding</keyword>
<evidence type="ECO:0000256" key="5">
    <source>
        <dbReference type="ARBA" id="ARBA00023033"/>
    </source>
</evidence>
<dbReference type="InterPro" id="IPR001128">
    <property type="entry name" value="Cyt_P450"/>
</dbReference>
<dbReference type="GO" id="GO:0004497">
    <property type="term" value="F:monooxygenase activity"/>
    <property type="evidence" value="ECO:0007669"/>
    <property type="project" value="UniProtKB-KW"/>
</dbReference>
<dbReference type="InterPro" id="IPR053007">
    <property type="entry name" value="CYP450_monoxygenase_sec-met"/>
</dbReference>
<evidence type="ECO:0000313" key="8">
    <source>
        <dbReference type="Proteomes" id="UP000078544"/>
    </source>
</evidence>
<keyword evidence="5" id="KW-0560">Oxidoreductase</keyword>
<dbReference type="PANTHER" id="PTHR47582:SF1">
    <property type="entry name" value="P450, PUTATIVE (EUROFUNG)-RELATED"/>
    <property type="match status" value="1"/>
</dbReference>
<dbReference type="OrthoDB" id="1470350at2759"/>
<comment type="caution">
    <text evidence="7">The sequence shown here is derived from an EMBL/GenBank/DDBJ whole genome shotgun (WGS) entry which is preliminary data.</text>
</comment>
<dbReference type="Gene3D" id="1.10.630.10">
    <property type="entry name" value="Cytochrome P450"/>
    <property type="match status" value="1"/>
</dbReference>
<name>A0A162I928_9HYPO</name>
<dbReference type="EMBL" id="AZGY01000022">
    <property type="protein sequence ID" value="KZZ90233.1"/>
    <property type="molecule type" value="Genomic_DNA"/>
</dbReference>
<dbReference type="PANTHER" id="PTHR47582">
    <property type="entry name" value="P450, PUTATIVE (EUROFUNG)-RELATED"/>
    <property type="match status" value="1"/>
</dbReference>
<accession>A0A162I928</accession>
<dbReference type="GO" id="GO:0020037">
    <property type="term" value="F:heme binding"/>
    <property type="evidence" value="ECO:0007669"/>
    <property type="project" value="InterPro"/>
</dbReference>
<dbReference type="Proteomes" id="UP000078544">
    <property type="component" value="Unassembled WGS sequence"/>
</dbReference>
<dbReference type="InterPro" id="IPR036396">
    <property type="entry name" value="Cyt_P450_sf"/>
</dbReference>
<comment type="similarity">
    <text evidence="2">Belongs to the cytochrome P450 family.</text>
</comment>
<dbReference type="GO" id="GO:0016705">
    <property type="term" value="F:oxidoreductase activity, acting on paired donors, with incorporation or reduction of molecular oxygen"/>
    <property type="evidence" value="ECO:0007669"/>
    <property type="project" value="InterPro"/>
</dbReference>
<dbReference type="PRINTS" id="PR00465">
    <property type="entry name" value="EP450IV"/>
</dbReference>
<keyword evidence="4 6" id="KW-0408">Iron</keyword>
<protein>
    <submittedName>
        <fullName evidence="7">Cytochrome P450</fullName>
    </submittedName>
</protein>
<dbReference type="SUPFAM" id="SSF48264">
    <property type="entry name" value="Cytochrome P450"/>
    <property type="match status" value="1"/>
</dbReference>
<proteinExistence type="inferred from homology"/>
<evidence type="ECO:0000256" key="6">
    <source>
        <dbReference type="PIRSR" id="PIRSR602403-1"/>
    </source>
</evidence>
<reference evidence="7 8" key="1">
    <citation type="journal article" date="2016" name="Genome Biol. Evol.">
        <title>Divergent and convergent evolution of fungal pathogenicity.</title>
        <authorList>
            <person name="Shang Y."/>
            <person name="Xiao G."/>
            <person name="Zheng P."/>
            <person name="Cen K."/>
            <person name="Zhan S."/>
            <person name="Wang C."/>
        </authorList>
    </citation>
    <scope>NUCLEOTIDE SEQUENCE [LARGE SCALE GENOMIC DNA]</scope>
    <source>
        <strain evidence="7 8">RCEF 2490</strain>
    </source>
</reference>
<evidence type="ECO:0000256" key="3">
    <source>
        <dbReference type="ARBA" id="ARBA00022723"/>
    </source>
</evidence>
<evidence type="ECO:0000256" key="2">
    <source>
        <dbReference type="ARBA" id="ARBA00010617"/>
    </source>
</evidence>
<sequence>MEKTRAAVDPWLPNSEQRAWMKRFFEDSNGPALDTLNARAFHVIDEGLRSLSQISDQPLNLFEWISGQIMRTTSDAIFGSFNPMRNEKNLEAWKNYHSGLTLMTLDVLPQCIFSRRAVASREQLVRSFADYFSRKHYTQGSEYIRKFVDHCISHRIPEGDVPRFLLGTLFNNVSNTIPSAFWIVYRVFSDSTLLEMCRAEVKGACSDTISPDGLDIITFDLTYVLTSCPVLRSTYHEVLRFYGIANSIRMVAEDCTLDNFVLKKGGIVMIPARVQHSNPNIWGENVGDFNCTRFLRDHTGSEKRINPTAFRAFGGGTVLCPGRHFATSEILLFVSLLILRFDLRPRAGNWMHPSTKNSSQTEAILQPDEDVEILTMPRPATRGKSWRIAFSGRRDVEVRGENIGSN</sequence>
<gene>
    <name evidence="7" type="ORF">AAL_07334</name>
</gene>
<comment type="cofactor">
    <cofactor evidence="1 6">
        <name>heme</name>
        <dbReference type="ChEBI" id="CHEBI:30413"/>
    </cofactor>
</comment>
<keyword evidence="8" id="KW-1185">Reference proteome</keyword>
<evidence type="ECO:0000313" key="7">
    <source>
        <dbReference type="EMBL" id="KZZ90233.1"/>
    </source>
</evidence>